<dbReference type="InterPro" id="IPR011054">
    <property type="entry name" value="Rudment_hybrid_motif"/>
</dbReference>
<dbReference type="UniPathway" id="UPA00074">
    <property type="reaction ID" value="UER00130"/>
</dbReference>
<evidence type="ECO:0000256" key="7">
    <source>
        <dbReference type="ARBA" id="ARBA00022755"/>
    </source>
</evidence>
<evidence type="ECO:0000256" key="2">
    <source>
        <dbReference type="ARBA" id="ARBA00004747"/>
    </source>
</evidence>
<dbReference type="Gene3D" id="3.30.470.20">
    <property type="entry name" value="ATP-grasp fold, B domain"/>
    <property type="match status" value="1"/>
</dbReference>
<dbReference type="SUPFAM" id="SSF51246">
    <property type="entry name" value="Rudiment single hybrid motif"/>
    <property type="match status" value="1"/>
</dbReference>
<dbReference type="Gene3D" id="3.40.50.1970">
    <property type="match status" value="1"/>
</dbReference>
<keyword evidence="9 11" id="KW-0067">ATP-binding</keyword>
<keyword evidence="10 11" id="KW-0456">Lyase</keyword>
<keyword evidence="8 11" id="KW-0210">Decarboxylase</keyword>
<dbReference type="OrthoDB" id="15425at2759"/>
<dbReference type="GO" id="GO:0005524">
    <property type="term" value="F:ATP binding"/>
    <property type="evidence" value="ECO:0007669"/>
    <property type="project" value="UniProtKB-UniRule"/>
</dbReference>
<dbReference type="Pfam" id="PF00731">
    <property type="entry name" value="AIRC"/>
    <property type="match status" value="1"/>
</dbReference>
<evidence type="ECO:0000256" key="6">
    <source>
        <dbReference type="ARBA" id="ARBA00022741"/>
    </source>
</evidence>
<dbReference type="InterPro" id="IPR003135">
    <property type="entry name" value="ATP-grasp_carboxylate-amine"/>
</dbReference>
<dbReference type="GO" id="GO:0004638">
    <property type="term" value="F:phosphoribosylaminoimidazole carboxylase activity"/>
    <property type="evidence" value="ECO:0007669"/>
    <property type="project" value="UniProtKB-UniRule"/>
</dbReference>
<dbReference type="AlphaFoldDB" id="A0A4V1XAQ0"/>
<proteinExistence type="inferred from homology"/>
<dbReference type="Proteomes" id="UP000293360">
    <property type="component" value="Unassembled WGS sequence"/>
</dbReference>
<feature type="region of interest" description="Disordered" evidence="12">
    <location>
        <begin position="419"/>
        <end position="441"/>
    </location>
</feature>
<evidence type="ECO:0000256" key="11">
    <source>
        <dbReference type="PIRNR" id="PIRNR001340"/>
    </source>
</evidence>
<keyword evidence="7 11" id="KW-0658">Purine biosynthesis</keyword>
<dbReference type="PROSITE" id="PS50975">
    <property type="entry name" value="ATP_GRASP"/>
    <property type="match status" value="1"/>
</dbReference>
<dbReference type="Gene3D" id="3.30.1490.20">
    <property type="entry name" value="ATP-grasp fold, A domain"/>
    <property type="match status" value="1"/>
</dbReference>
<dbReference type="HAMAP" id="MF_01928">
    <property type="entry name" value="PurK"/>
    <property type="match status" value="1"/>
</dbReference>
<evidence type="ECO:0000256" key="3">
    <source>
        <dbReference type="ARBA" id="ARBA00006114"/>
    </source>
</evidence>
<dbReference type="InterPro" id="IPR016301">
    <property type="entry name" value="Ade2_fungi/plant"/>
</dbReference>
<comment type="similarity">
    <text evidence="3 11">In the C-terminal section; belongs to the AIR carboxylase family. Class I subfamily.</text>
</comment>
<comment type="catalytic activity">
    <reaction evidence="1 11">
        <text>5-amino-1-(5-phospho-D-ribosyl)imidazole-4-carboxylate + H(+) = 5-amino-1-(5-phospho-beta-D-ribosyl)imidazole + CO2</text>
        <dbReference type="Rhea" id="RHEA:10792"/>
        <dbReference type="ChEBI" id="CHEBI:15378"/>
        <dbReference type="ChEBI" id="CHEBI:16526"/>
        <dbReference type="ChEBI" id="CHEBI:77657"/>
        <dbReference type="ChEBI" id="CHEBI:137981"/>
        <dbReference type="EC" id="4.1.1.21"/>
    </reaction>
</comment>
<comment type="pathway">
    <text evidence="2 11">Purine metabolism; IMP biosynthesis via de novo pathway; 5-amino-1-(5-phospho-D-ribosyl)imidazole-4-carboxylate from 5-amino-1-(5-phospho-D-ribosyl)imidazole (carboxylase route): step 1/1.</text>
</comment>
<comment type="caution">
    <text evidence="14">The sequence shown here is derived from an EMBL/GenBank/DDBJ whole genome shotgun (WGS) entry which is preliminary data.</text>
</comment>
<reference evidence="14 15" key="1">
    <citation type="submission" date="2018-06" db="EMBL/GenBank/DDBJ databases">
        <title>Complete Genomes of Monosporascus.</title>
        <authorList>
            <person name="Robinson A.J."/>
            <person name="Natvig D.O."/>
        </authorList>
    </citation>
    <scope>NUCLEOTIDE SEQUENCE [LARGE SCALE GENOMIC DNA]</scope>
    <source>
        <strain evidence="14 15">CBS 110550</strain>
    </source>
</reference>
<dbReference type="SUPFAM" id="SSF52255">
    <property type="entry name" value="N5-CAIR mutase (phosphoribosylaminoimidazole carboxylase, PurE)"/>
    <property type="match status" value="1"/>
</dbReference>
<organism evidence="14 15">
    <name type="scientific">Monosporascus ibericus</name>
    <dbReference type="NCBI Taxonomy" id="155417"/>
    <lineage>
        <taxon>Eukaryota</taxon>
        <taxon>Fungi</taxon>
        <taxon>Dikarya</taxon>
        <taxon>Ascomycota</taxon>
        <taxon>Pezizomycotina</taxon>
        <taxon>Sordariomycetes</taxon>
        <taxon>Xylariomycetidae</taxon>
        <taxon>Xylariales</taxon>
        <taxon>Xylariales incertae sedis</taxon>
        <taxon>Monosporascus</taxon>
    </lineage>
</organism>
<keyword evidence="6 11" id="KW-0547">Nucleotide-binding</keyword>
<dbReference type="GO" id="GO:0046872">
    <property type="term" value="F:metal ion binding"/>
    <property type="evidence" value="ECO:0007669"/>
    <property type="project" value="InterPro"/>
</dbReference>
<dbReference type="Pfam" id="PF02222">
    <property type="entry name" value="ATP-grasp"/>
    <property type="match status" value="1"/>
</dbReference>
<dbReference type="EMBL" id="QJNU01000254">
    <property type="protein sequence ID" value="RYP03519.1"/>
    <property type="molecule type" value="Genomic_DNA"/>
</dbReference>
<sequence>MAKKPVIGILGGGQLGRMLQEQAALLGIELVVLDEGNCPARQINQNDKHVTGSFKDPEKIRELARRCDVLTVEIEHINTEVLEEIATVGVQVGGQMKKVPVHPSWETLRLIQDKYLQKVHFEKERMPIAPQMPIEPGASMLDSLQEAAKTFGFPFMLKARKGSYDGRGNFKISRPGDFEEAVNVMRKLSLYAEKFLPFQKELAVMVLRTENDEGELKGVYAYPAVETVHDENICTKVFYPPRGVPTGVCEEARKVASGVARTLKGRGVFAVEMFLLQDDTLVINEVAPRPHNSGHYTIEAIPYMSQYKAQLYSILDIVPPSIKLQPRVSGAIMLNILGGAAQDSHESLVDLTQSLYDSSMDIFLHLYGKSSKPGRKIGHITVTSYSPDANLEQLAAPLIKEVDHIRQGRLDMNSAQLRPDTAAASSQLPPASSTSSRNSTNPLVVITMGSDSDLPVLKGAFEVLERFRVPYDFTITSAHRTPHRMSELAKSAAGRGIRVLIAAAGGAAALPGMLASETTVPVIGVPVKATHLDGHDSMLSIIQLPRGCPVATVGINNSTNAAMLAVRILGSSDAGYRQAMADYMQEMSDEVDAKAARLQEVGWKTYLEGGK</sequence>
<dbReference type="Pfam" id="PF17769">
    <property type="entry name" value="PurK_C"/>
    <property type="match status" value="1"/>
</dbReference>
<feature type="domain" description="ATP-grasp" evidence="13">
    <location>
        <begin position="118"/>
        <end position="315"/>
    </location>
</feature>
<evidence type="ECO:0000256" key="4">
    <source>
        <dbReference type="ARBA" id="ARBA00012329"/>
    </source>
</evidence>
<dbReference type="InterPro" id="IPR000031">
    <property type="entry name" value="PurE_dom"/>
</dbReference>
<dbReference type="SUPFAM" id="SSF56059">
    <property type="entry name" value="Glutathione synthetase ATP-binding domain-like"/>
    <property type="match status" value="1"/>
</dbReference>
<evidence type="ECO:0000256" key="12">
    <source>
        <dbReference type="SAM" id="MobiDB-lite"/>
    </source>
</evidence>
<dbReference type="InterPro" id="IPR054350">
    <property type="entry name" value="PurT/PurK_preATP-grasp"/>
</dbReference>
<dbReference type="GO" id="GO:0006189">
    <property type="term" value="P:'de novo' IMP biosynthetic process"/>
    <property type="evidence" value="ECO:0007669"/>
    <property type="project" value="UniProtKB-UniRule"/>
</dbReference>
<dbReference type="NCBIfam" id="TIGR01162">
    <property type="entry name" value="purE"/>
    <property type="match status" value="1"/>
</dbReference>
<dbReference type="PIRSF" id="PIRSF001340">
    <property type="entry name" value="AIR_carboxylase"/>
    <property type="match status" value="1"/>
</dbReference>
<protein>
    <recommendedName>
        <fullName evidence="5 11">Phosphoribosylaminoimidazole carboxylase</fullName>
        <ecNumber evidence="4 11">4.1.1.21</ecNumber>
    </recommendedName>
</protein>
<evidence type="ECO:0000256" key="9">
    <source>
        <dbReference type="ARBA" id="ARBA00022840"/>
    </source>
</evidence>
<evidence type="ECO:0000313" key="15">
    <source>
        <dbReference type="Proteomes" id="UP000293360"/>
    </source>
</evidence>
<dbReference type="InterPro" id="IPR033747">
    <property type="entry name" value="PurE_ClassI"/>
</dbReference>
<dbReference type="NCBIfam" id="TIGR01161">
    <property type="entry name" value="purK"/>
    <property type="match status" value="1"/>
</dbReference>
<dbReference type="Pfam" id="PF22660">
    <property type="entry name" value="RS_preATP-grasp-like"/>
    <property type="match status" value="1"/>
</dbReference>
<keyword evidence="15" id="KW-1185">Reference proteome</keyword>
<dbReference type="InterPro" id="IPR005875">
    <property type="entry name" value="PurK"/>
</dbReference>
<accession>A0A4V1XAQ0</accession>
<dbReference type="EC" id="4.1.1.21" evidence="4 11"/>
<evidence type="ECO:0000256" key="10">
    <source>
        <dbReference type="ARBA" id="ARBA00023239"/>
    </source>
</evidence>
<gene>
    <name evidence="14" type="ORF">DL764_005074</name>
</gene>
<dbReference type="PANTHER" id="PTHR11609">
    <property type="entry name" value="PURINE BIOSYNTHESIS PROTEIN 6/7, PUR6/7"/>
    <property type="match status" value="1"/>
</dbReference>
<dbReference type="HAMAP" id="MF_01929">
    <property type="entry name" value="PurE_classI"/>
    <property type="match status" value="1"/>
</dbReference>
<dbReference type="Gene3D" id="3.40.50.20">
    <property type="match status" value="1"/>
</dbReference>
<dbReference type="InterPro" id="IPR016185">
    <property type="entry name" value="PreATP-grasp_dom_sf"/>
</dbReference>
<evidence type="ECO:0000256" key="5">
    <source>
        <dbReference type="ARBA" id="ARBA00021059"/>
    </source>
</evidence>
<evidence type="ECO:0000256" key="1">
    <source>
        <dbReference type="ARBA" id="ARBA00001244"/>
    </source>
</evidence>
<dbReference type="SUPFAM" id="SSF52440">
    <property type="entry name" value="PreATP-grasp domain"/>
    <property type="match status" value="1"/>
</dbReference>
<dbReference type="PANTHER" id="PTHR11609:SF5">
    <property type="entry name" value="PHOSPHORIBOSYLAMINOIMIDAZOLE CARBOXYLASE"/>
    <property type="match status" value="1"/>
</dbReference>
<evidence type="ECO:0000313" key="14">
    <source>
        <dbReference type="EMBL" id="RYP03519.1"/>
    </source>
</evidence>
<evidence type="ECO:0000259" key="13">
    <source>
        <dbReference type="PROSITE" id="PS50975"/>
    </source>
</evidence>
<feature type="compositionally biased region" description="Low complexity" evidence="12">
    <location>
        <begin position="421"/>
        <end position="436"/>
    </location>
</feature>
<dbReference type="InterPro" id="IPR013815">
    <property type="entry name" value="ATP_grasp_subdomain_1"/>
</dbReference>
<name>A0A4V1XAQ0_9PEZI</name>
<dbReference type="SMART" id="SM01001">
    <property type="entry name" value="AIRC"/>
    <property type="match status" value="1"/>
</dbReference>
<dbReference type="InterPro" id="IPR040686">
    <property type="entry name" value="PurK_C"/>
</dbReference>
<dbReference type="InterPro" id="IPR011761">
    <property type="entry name" value="ATP-grasp"/>
</dbReference>
<evidence type="ECO:0000256" key="8">
    <source>
        <dbReference type="ARBA" id="ARBA00022793"/>
    </source>
</evidence>
<dbReference type="STRING" id="155417.A0A4V1XAQ0"/>